<dbReference type="RefSeq" id="WP_109322947.1">
    <property type="nucleotide sequence ID" value="NZ_CP029346.1"/>
</dbReference>
<dbReference type="InterPro" id="IPR011234">
    <property type="entry name" value="Fumarylacetoacetase-like_C"/>
</dbReference>
<dbReference type="KEGG" id="psez:HME7025_01389"/>
<feature type="domain" description="Fumarylacetoacetase-like C-terminal" evidence="2">
    <location>
        <begin position="2"/>
        <end position="183"/>
    </location>
</feature>
<name>A0A2S2DVA2_9BACT</name>
<organism evidence="3 4">
    <name type="scientific">Aquirufa nivalisilvae</name>
    <dbReference type="NCBI Taxonomy" id="2516557"/>
    <lineage>
        <taxon>Bacteria</taxon>
        <taxon>Pseudomonadati</taxon>
        <taxon>Bacteroidota</taxon>
        <taxon>Cytophagia</taxon>
        <taxon>Cytophagales</taxon>
        <taxon>Flectobacillaceae</taxon>
        <taxon>Aquirufa</taxon>
    </lineage>
</organism>
<dbReference type="GO" id="GO:0046872">
    <property type="term" value="F:metal ion binding"/>
    <property type="evidence" value="ECO:0007669"/>
    <property type="project" value="UniProtKB-KW"/>
</dbReference>
<evidence type="ECO:0000256" key="1">
    <source>
        <dbReference type="ARBA" id="ARBA00022723"/>
    </source>
</evidence>
<dbReference type="SUPFAM" id="SSF56529">
    <property type="entry name" value="FAH"/>
    <property type="match status" value="1"/>
</dbReference>
<dbReference type="Gene3D" id="3.90.850.10">
    <property type="entry name" value="Fumarylacetoacetase-like, C-terminal domain"/>
    <property type="match status" value="1"/>
</dbReference>
<protein>
    <submittedName>
        <fullName evidence="3">5-carboxymethyl-2-hydroxymuconate Delta-isomerase</fullName>
        <ecNumber evidence="3">5.3.3.10</ecNumber>
    </submittedName>
</protein>
<dbReference type="OrthoDB" id="9805307at2"/>
<sequence length="203" mass="22899">MKIICVGRNYVDHIKELSNEKPKDPVIFLKPDTALLDQNSDFYYPSFSQDVHHEIELVFRISKVGKNIESKFAYKYIDGIGLGIDFTARDLQAKLKEKGLPWEKSKAFNGSAFVSTVRPFNEGELEQSIPFRLDINGKTVQSGESNLMIWNISELIADISQYFTLKTGDYIFTGTPAGVGPVKIGDKLSGFLYEDKLFDLNIS</sequence>
<accession>A0A2S2DVA2</accession>
<dbReference type="EMBL" id="CP029346">
    <property type="protein sequence ID" value="AWL09249.1"/>
    <property type="molecule type" value="Genomic_DNA"/>
</dbReference>
<dbReference type="PANTHER" id="PTHR11820">
    <property type="entry name" value="ACYLPYRUVASE"/>
    <property type="match status" value="1"/>
</dbReference>
<dbReference type="GO" id="GO:0018773">
    <property type="term" value="F:acetylpyruvate hydrolase activity"/>
    <property type="evidence" value="ECO:0007669"/>
    <property type="project" value="TreeGrafter"/>
</dbReference>
<dbReference type="Proteomes" id="UP000245468">
    <property type="component" value="Chromosome"/>
</dbReference>
<evidence type="ECO:0000313" key="3">
    <source>
        <dbReference type="EMBL" id="AWL09249.1"/>
    </source>
</evidence>
<dbReference type="InterPro" id="IPR036663">
    <property type="entry name" value="Fumarylacetoacetase_C_sf"/>
</dbReference>
<evidence type="ECO:0000259" key="2">
    <source>
        <dbReference type="Pfam" id="PF01557"/>
    </source>
</evidence>
<dbReference type="PANTHER" id="PTHR11820:SF7">
    <property type="entry name" value="ACYLPYRUVASE FAHD1, MITOCHONDRIAL"/>
    <property type="match status" value="1"/>
</dbReference>
<dbReference type="GO" id="GO:0008704">
    <property type="term" value="F:5-carboxymethyl-2-hydroxymuconate delta-isomerase activity"/>
    <property type="evidence" value="ECO:0007669"/>
    <property type="project" value="UniProtKB-EC"/>
</dbReference>
<dbReference type="EC" id="5.3.3.10" evidence="3"/>
<dbReference type="AlphaFoldDB" id="A0A2S2DVA2"/>
<keyword evidence="4" id="KW-1185">Reference proteome</keyword>
<gene>
    <name evidence="3" type="primary">hpaF</name>
    <name evidence="3" type="ORF">HME7025_01389</name>
</gene>
<proteinExistence type="predicted"/>
<keyword evidence="3" id="KW-0413">Isomerase</keyword>
<evidence type="ECO:0000313" key="4">
    <source>
        <dbReference type="Proteomes" id="UP000245468"/>
    </source>
</evidence>
<dbReference type="Pfam" id="PF01557">
    <property type="entry name" value="FAA_hydrolase"/>
    <property type="match status" value="1"/>
</dbReference>
<keyword evidence="1" id="KW-0479">Metal-binding</keyword>
<reference evidence="4" key="1">
    <citation type="submission" date="2018-05" db="EMBL/GenBank/DDBJ databases">
        <title>Pseudarcicella sp. HME7025 Genome sequencing and assembly.</title>
        <authorList>
            <person name="Kim H."/>
            <person name="Kang H."/>
            <person name="Joh K."/>
        </authorList>
    </citation>
    <scope>NUCLEOTIDE SEQUENCE [LARGE SCALE GENOMIC DNA]</scope>
    <source>
        <strain evidence="4">HME7025</strain>
    </source>
</reference>